<dbReference type="GO" id="GO:0005886">
    <property type="term" value="C:plasma membrane"/>
    <property type="evidence" value="ECO:0007669"/>
    <property type="project" value="UniProtKB-SubCell"/>
</dbReference>
<dbReference type="Pfam" id="PF13375">
    <property type="entry name" value="RnfC_N"/>
    <property type="match status" value="1"/>
</dbReference>
<keyword evidence="7 8" id="KW-0411">Iron-sulfur</keyword>
<reference evidence="11 12" key="1">
    <citation type="submission" date="2018-01" db="EMBL/GenBank/DDBJ databases">
        <title>Whole genome sequencing of Histamine producing bacteria.</title>
        <authorList>
            <person name="Butler K."/>
        </authorList>
    </citation>
    <scope>NUCLEOTIDE SEQUENCE [LARGE SCALE GENOMIC DNA]</scope>
    <source>
        <strain evidence="11 12">DSM 100436</strain>
    </source>
</reference>
<dbReference type="InterPro" id="IPR011538">
    <property type="entry name" value="Nuo51_FMN-bd"/>
</dbReference>
<comment type="subcellular location">
    <subcellularLocation>
        <location evidence="8">Cell inner membrane</location>
        <topology evidence="8">Peripheral membrane protein</topology>
    </subcellularLocation>
</comment>
<keyword evidence="12" id="KW-1185">Reference proteome</keyword>
<evidence type="ECO:0000259" key="10">
    <source>
        <dbReference type="PROSITE" id="PS51379"/>
    </source>
</evidence>
<feature type="compositionally biased region" description="Low complexity" evidence="9">
    <location>
        <begin position="952"/>
        <end position="978"/>
    </location>
</feature>
<dbReference type="Pfam" id="PF12838">
    <property type="entry name" value="Fer4_7"/>
    <property type="match status" value="1"/>
</dbReference>
<gene>
    <name evidence="8" type="primary">rnfC</name>
    <name evidence="11" type="ORF">C9I98_03725</name>
</gene>
<evidence type="ECO:0000256" key="5">
    <source>
        <dbReference type="ARBA" id="ARBA00022982"/>
    </source>
</evidence>
<feature type="binding site" evidence="8">
    <location>
        <position position="424"/>
    </location>
    <ligand>
        <name>[4Fe-4S] cluster</name>
        <dbReference type="ChEBI" id="CHEBI:49883"/>
        <label>2</label>
    </ligand>
</feature>
<dbReference type="EC" id="7.-.-.-" evidence="8"/>
<evidence type="ECO:0000256" key="1">
    <source>
        <dbReference type="ARBA" id="ARBA00022448"/>
    </source>
</evidence>
<proteinExistence type="inferred from homology"/>
<keyword evidence="8" id="KW-0997">Cell inner membrane</keyword>
<evidence type="ECO:0000256" key="3">
    <source>
        <dbReference type="ARBA" id="ARBA00022723"/>
    </source>
</evidence>
<dbReference type="Gene3D" id="3.40.50.11540">
    <property type="entry name" value="NADH-ubiquinone oxidoreductase 51kDa subunit"/>
    <property type="match status" value="1"/>
</dbReference>
<feature type="binding site" evidence="8">
    <location>
        <position position="428"/>
    </location>
    <ligand>
        <name>[4Fe-4S] cluster</name>
        <dbReference type="ChEBI" id="CHEBI:49883"/>
        <label>1</label>
    </ligand>
</feature>
<accession>A0A2T3NXT5</accession>
<dbReference type="GO" id="GO:0022900">
    <property type="term" value="P:electron transport chain"/>
    <property type="evidence" value="ECO:0007669"/>
    <property type="project" value="UniProtKB-UniRule"/>
</dbReference>
<dbReference type="PANTHER" id="PTHR43034:SF2">
    <property type="entry name" value="ION-TRANSLOCATING OXIDOREDUCTASE COMPLEX SUBUNIT C"/>
    <property type="match status" value="1"/>
</dbReference>
<feature type="binding site" evidence="8">
    <location>
        <position position="389"/>
    </location>
    <ligand>
        <name>[4Fe-4S] cluster</name>
        <dbReference type="ChEBI" id="CHEBI:49883"/>
        <label>2</label>
    </ligand>
</feature>
<dbReference type="AlphaFoldDB" id="A0A2T3NXT5"/>
<name>A0A2T3NXT5_9GAMM</name>
<evidence type="ECO:0000256" key="4">
    <source>
        <dbReference type="ARBA" id="ARBA00022737"/>
    </source>
</evidence>
<feature type="compositionally biased region" description="Low complexity" evidence="9">
    <location>
        <begin position="749"/>
        <end position="758"/>
    </location>
</feature>
<evidence type="ECO:0000256" key="7">
    <source>
        <dbReference type="ARBA" id="ARBA00023014"/>
    </source>
</evidence>
<protein>
    <recommendedName>
        <fullName evidence="8">Ion-translocating oxidoreductase complex subunit C</fullName>
        <ecNumber evidence="8">7.-.-.-</ecNumber>
    </recommendedName>
    <alternativeName>
        <fullName evidence="8">Rnf electron transport complex subunit C</fullName>
    </alternativeName>
</protein>
<comment type="caution">
    <text evidence="11">The sequence shown here is derived from an EMBL/GenBank/DDBJ whole genome shotgun (WGS) entry which is preliminary data.</text>
</comment>
<keyword evidence="8" id="KW-1278">Translocase</keyword>
<feature type="binding site" evidence="8">
    <location>
        <position position="418"/>
    </location>
    <ligand>
        <name>[4Fe-4S] cluster</name>
        <dbReference type="ChEBI" id="CHEBI:49883"/>
        <label>2</label>
    </ligand>
</feature>
<dbReference type="GO" id="GO:0046872">
    <property type="term" value="F:metal ion binding"/>
    <property type="evidence" value="ECO:0007669"/>
    <property type="project" value="UniProtKB-KW"/>
</dbReference>
<keyword evidence="3 8" id="KW-0479">Metal-binding</keyword>
<dbReference type="PANTHER" id="PTHR43034">
    <property type="entry name" value="ION-TRANSLOCATING OXIDOREDUCTASE COMPLEX SUBUNIT C"/>
    <property type="match status" value="1"/>
</dbReference>
<keyword evidence="1 8" id="KW-0813">Transport</keyword>
<dbReference type="PROSITE" id="PS51379">
    <property type="entry name" value="4FE4S_FER_2"/>
    <property type="match status" value="2"/>
</dbReference>
<dbReference type="PROSITE" id="PS00198">
    <property type="entry name" value="4FE4S_FER_1"/>
    <property type="match status" value="1"/>
</dbReference>
<dbReference type="NCBIfam" id="NF003454">
    <property type="entry name" value="PRK05035.1"/>
    <property type="match status" value="1"/>
</dbReference>
<feature type="compositionally biased region" description="Low complexity" evidence="9">
    <location>
        <begin position="636"/>
        <end position="654"/>
    </location>
</feature>
<keyword evidence="4 8" id="KW-0677">Repeat</keyword>
<feature type="compositionally biased region" description="Basic and acidic residues" evidence="9">
    <location>
        <begin position="736"/>
        <end position="748"/>
    </location>
</feature>
<dbReference type="SUPFAM" id="SSF46548">
    <property type="entry name" value="alpha-helical ferredoxin"/>
    <property type="match status" value="1"/>
</dbReference>
<evidence type="ECO:0000313" key="11">
    <source>
        <dbReference type="EMBL" id="PSW21071.1"/>
    </source>
</evidence>
<feature type="binding site" evidence="8">
    <location>
        <position position="382"/>
    </location>
    <ligand>
        <name>[4Fe-4S] cluster</name>
        <dbReference type="ChEBI" id="CHEBI:49883"/>
        <label>1</label>
    </ligand>
</feature>
<evidence type="ECO:0000256" key="6">
    <source>
        <dbReference type="ARBA" id="ARBA00023004"/>
    </source>
</evidence>
<dbReference type="SUPFAM" id="SSF142019">
    <property type="entry name" value="Nqo1 FMN-binding domain-like"/>
    <property type="match status" value="1"/>
</dbReference>
<comment type="cofactor">
    <cofactor evidence="8">
        <name>[4Fe-4S] cluster</name>
        <dbReference type="ChEBI" id="CHEBI:49883"/>
    </cofactor>
    <text evidence="8">Binds 2 [4Fe-4S] clusters per subunit.</text>
</comment>
<dbReference type="FunFam" id="3.30.70.20:FF:000044">
    <property type="entry name" value="Ion-translocating oxidoreductase complex subunit C"/>
    <property type="match status" value="1"/>
</dbReference>
<dbReference type="InterPro" id="IPR026902">
    <property type="entry name" value="RnfC_N"/>
</dbReference>
<evidence type="ECO:0000256" key="9">
    <source>
        <dbReference type="SAM" id="MobiDB-lite"/>
    </source>
</evidence>
<feature type="binding site" evidence="8">
    <location>
        <position position="421"/>
    </location>
    <ligand>
        <name>[4Fe-4S] cluster</name>
        <dbReference type="ChEBI" id="CHEBI:49883"/>
        <label>2</label>
    </ligand>
</feature>
<keyword evidence="5 8" id="KW-0249">Electron transport</keyword>
<dbReference type="RefSeq" id="WP_107271595.1">
    <property type="nucleotide sequence ID" value="NZ_PYMA01000002.1"/>
</dbReference>
<feature type="binding site" evidence="8">
    <location>
        <position position="379"/>
    </location>
    <ligand>
        <name>[4Fe-4S] cluster</name>
        <dbReference type="ChEBI" id="CHEBI:49883"/>
        <label>1</label>
    </ligand>
</feature>
<feature type="compositionally biased region" description="Low complexity" evidence="9">
    <location>
        <begin position="793"/>
        <end position="804"/>
    </location>
</feature>
<organism evidence="11 12">
    <name type="scientific">Photobacterium sanctipauli</name>
    <dbReference type="NCBI Taxonomy" id="1342794"/>
    <lineage>
        <taxon>Bacteria</taxon>
        <taxon>Pseudomonadati</taxon>
        <taxon>Pseudomonadota</taxon>
        <taxon>Gammaproteobacteria</taxon>
        <taxon>Vibrionales</taxon>
        <taxon>Vibrionaceae</taxon>
        <taxon>Photobacterium</taxon>
    </lineage>
</organism>
<dbReference type="Proteomes" id="UP000241771">
    <property type="component" value="Unassembled WGS sequence"/>
</dbReference>
<dbReference type="InterPro" id="IPR010208">
    <property type="entry name" value="Ion_transpt_RnfC/RsxC"/>
</dbReference>
<feature type="region of interest" description="Disordered" evidence="9">
    <location>
        <begin position="534"/>
        <end position="978"/>
    </location>
</feature>
<evidence type="ECO:0000313" key="12">
    <source>
        <dbReference type="Proteomes" id="UP000241771"/>
    </source>
</evidence>
<feature type="domain" description="4Fe-4S ferredoxin-type" evidence="10">
    <location>
        <begin position="369"/>
        <end position="399"/>
    </location>
</feature>
<comment type="function">
    <text evidence="8">Part of a membrane-bound complex that couples electron transfer with translocation of ions across the membrane.</text>
</comment>
<dbReference type="InterPro" id="IPR017900">
    <property type="entry name" value="4Fe4S_Fe_S_CS"/>
</dbReference>
<evidence type="ECO:0000256" key="2">
    <source>
        <dbReference type="ARBA" id="ARBA00022485"/>
    </source>
</evidence>
<feature type="compositionally biased region" description="Low complexity" evidence="9">
    <location>
        <begin position="885"/>
        <end position="896"/>
    </location>
</feature>
<keyword evidence="8" id="KW-1003">Cell membrane</keyword>
<evidence type="ECO:0000256" key="8">
    <source>
        <dbReference type="HAMAP-Rule" id="MF_00461"/>
    </source>
</evidence>
<feature type="domain" description="4Fe-4S ferredoxin-type" evidence="10">
    <location>
        <begin position="409"/>
        <end position="438"/>
    </location>
</feature>
<dbReference type="Pfam" id="PF01512">
    <property type="entry name" value="Complex1_51K"/>
    <property type="match status" value="1"/>
</dbReference>
<dbReference type="InterPro" id="IPR017896">
    <property type="entry name" value="4Fe4S_Fe-S-bd"/>
</dbReference>
<comment type="similarity">
    <text evidence="8">Belongs to the 4Fe4S bacterial-type ferredoxin family. RnfC subfamily.</text>
</comment>
<keyword evidence="8" id="KW-0472">Membrane</keyword>
<dbReference type="HAMAP" id="MF_00461">
    <property type="entry name" value="RsxC_RnfC"/>
    <property type="match status" value="1"/>
</dbReference>
<sequence length="978" mass="104277">MLSIIEQIKQGQLWDFPGGIHPAENKKLSSKVAIKQAGIPAELVLPLKQHIGTKGDILVAVGDKVLKGQPLTKSDMSMCVPIHAPTSGTVTAIEQRTTAHPSGLSDLCIVIESDGEDTWGEQVKLPDYQDKEPGELIDAIRFNGIAGLGGAGFPTGRKLQGSLGLADILIINAAECEPYITADDRLMQDYAAEVIEGVRILRHIVKPKLTLIGIEDNKPEAIKALEQHVTTDDNIIIRVIPTKYPSGSSKQLVKVLTGREVPTQSRSSAVGVVVQNVGTAFAVKRAIIDGEPLIERVVTLTGEAFKQRGNVFARLGTPIQYLLDNFGYKPDRKYPRVIVGGSLMGFTLPHANVPITKITNCILTPKRRELPLHTHEMACIRCSACADACPTSLLPQQLQWYAKDQDYDKCEEYNLFDCIECGACAYVCPSEIPLVNYYRQAKAEIYARRQDEQNAERAKQRFEAKQARFERDKAARENRFKKAAEDRRKEMANKGGDDAVAAAIARVKAKQAGGEADDKKPAVAAAIARAKAKQAEAQSGAVKEAVPDNSEMAKLREERKRQAREKKAAKKAVMAELEEAPATTDGKKDAVAAAVARAKARKAAQQAESSAEALQAEATAENAEVAPQPDADPKKAAVAAAIARAKARKAAQQAESSTEAPQAEEDAEVAPQPDADPKKAAVAAAIARAKARKAAQQVEKEAEQTSEAVEAAPQPDTDPKKAAVAAAVARAKARKAAQEAEKAAEKQAEQVSEAVEAAPQPDVEPKKAAVAAAVARAKARKAAQQAEKEAEQQAEQTNEAVEAAPQPDVDPKKAAVAAAVARAKARKAAQQAEKEAEQQAEQTSEAVEEAPQPDVDPKKAAVAAAVARAKARKAAQQAEKEAEQQAEQTSEAVEAAPQPDVDPKKAAVAAAVARAKARKAAQQAEKEAEQQAEQASEATEEAPQPDVDPKKAAVAAAVARAKARKAAQQAQAKNNEEN</sequence>
<feature type="binding site" evidence="8">
    <location>
        <position position="385"/>
    </location>
    <ligand>
        <name>[4Fe-4S] cluster</name>
        <dbReference type="ChEBI" id="CHEBI:49883"/>
        <label>1</label>
    </ligand>
</feature>
<feature type="compositionally biased region" description="Basic residues" evidence="9">
    <location>
        <begin position="561"/>
        <end position="570"/>
    </location>
</feature>
<dbReference type="Gene3D" id="3.30.70.20">
    <property type="match status" value="1"/>
</dbReference>
<dbReference type="EMBL" id="PYMA01000002">
    <property type="protein sequence ID" value="PSW21071.1"/>
    <property type="molecule type" value="Genomic_DNA"/>
</dbReference>
<feature type="compositionally biased region" description="Basic and acidic residues" evidence="9">
    <location>
        <begin position="551"/>
        <end position="560"/>
    </location>
</feature>
<dbReference type="GO" id="GO:0009055">
    <property type="term" value="F:electron transfer activity"/>
    <property type="evidence" value="ECO:0007669"/>
    <property type="project" value="InterPro"/>
</dbReference>
<feature type="region of interest" description="Disordered" evidence="9">
    <location>
        <begin position="473"/>
        <end position="494"/>
    </location>
</feature>
<dbReference type="NCBIfam" id="TIGR01945">
    <property type="entry name" value="rnfC"/>
    <property type="match status" value="1"/>
</dbReference>
<keyword evidence="2 8" id="KW-0004">4Fe-4S</keyword>
<dbReference type="GO" id="GO:0051539">
    <property type="term" value="F:4 iron, 4 sulfur cluster binding"/>
    <property type="evidence" value="ECO:0007669"/>
    <property type="project" value="UniProtKB-KW"/>
</dbReference>
<dbReference type="InterPro" id="IPR037225">
    <property type="entry name" value="Nuo51_FMN-bd_sf"/>
</dbReference>
<feature type="compositionally biased region" description="Low complexity" evidence="9">
    <location>
        <begin position="591"/>
        <end position="629"/>
    </location>
</feature>
<comment type="subunit">
    <text evidence="8">The complex is composed of six subunits: RnfA, RnfB, RnfC, RnfD, RnfE and RnfG.</text>
</comment>
<keyword evidence="6 8" id="KW-0408">Iron</keyword>